<proteinExistence type="predicted"/>
<dbReference type="EMBL" id="JX863101">
    <property type="protein sequence ID" value="AFU62942.1"/>
    <property type="molecule type" value="Genomic_DNA"/>
</dbReference>
<dbReference type="InterPro" id="IPR012340">
    <property type="entry name" value="NA-bd_OB-fold"/>
</dbReference>
<organism evidence="1 2">
    <name type="scientific">Pseudomonas phage UFV-P2</name>
    <dbReference type="NCBI Taxonomy" id="1235661"/>
    <lineage>
        <taxon>Viruses</taxon>
        <taxon>Duplodnaviria</taxon>
        <taxon>Heunggongvirae</taxon>
        <taxon>Uroviricota</taxon>
        <taxon>Caudoviricetes</taxon>
        <taxon>Vicosavirus</taxon>
        <taxon>Vicosavirus UFVP2</taxon>
    </lineage>
</organism>
<dbReference type="SUPFAM" id="SSF50249">
    <property type="entry name" value="Nucleic acid-binding proteins"/>
    <property type="match status" value="1"/>
</dbReference>
<keyword evidence="2" id="KW-1185">Reference proteome</keyword>
<dbReference type="KEGG" id="vg:15486153"/>
<dbReference type="GeneID" id="15486153"/>
<accession>K0IGN6</accession>
<dbReference type="OrthoDB" id="17611at10239"/>
<name>K0IGN6_9CAUD</name>
<reference evidence="1 2" key="1">
    <citation type="journal article" date="2013" name="Genome Announc.">
        <title>Complete Genome Sequence of the Pseudomonas fluorescens Bacteriophage UFV-P2.</title>
        <authorList>
            <person name="Eller M.R."/>
            <person name="Salgado R.L."/>
            <person name="Vidigal P.M."/>
            <person name="Alves M.P."/>
            <person name="Dias R.S."/>
            <person name="de Oliveira L.L."/>
            <person name="da Silva C.C."/>
            <person name="de Carvalho A.F."/>
            <person name="De Paula S.O."/>
        </authorList>
    </citation>
    <scope>NUCLEOTIDE SEQUENCE [LARGE SCALE GENOMIC DNA]</scope>
</reference>
<dbReference type="RefSeq" id="YP_006907068.1">
    <property type="nucleotide sequence ID" value="NC_018850.2"/>
</dbReference>
<evidence type="ECO:0000313" key="2">
    <source>
        <dbReference type="Proteomes" id="UP000007008"/>
    </source>
</evidence>
<dbReference type="Proteomes" id="UP000007008">
    <property type="component" value="Segment"/>
</dbReference>
<dbReference type="Gene3D" id="2.40.50.140">
    <property type="entry name" value="Nucleic acid-binding proteins"/>
    <property type="match status" value="1"/>
</dbReference>
<evidence type="ECO:0000313" key="1">
    <source>
        <dbReference type="EMBL" id="AFU62942.1"/>
    </source>
</evidence>
<sequence length="198" mass="21852">MSNKKASFRFNFPKTKLIYISVMKPDTEYNAEGTYQLSLVYPKDEAEAIKAKIEKLDSSFVGLCNYRENDDGTCSFKVKQNRFVRWIDRKTNERQEQIMQPTVLNADNTPYEGSEPWGGTIGEVGAVIETQAGANRRGTILAMRLRGVRIHELVTGGAGAGDGDPLFGGPVANARAETEDLDLPFDVEAADNDDDAPI</sequence>
<protein>
    <submittedName>
        <fullName evidence="1">Uncharacterized protein</fullName>
    </submittedName>
</protein>